<protein>
    <submittedName>
        <fullName evidence="1">Uncharacterized protein</fullName>
    </submittedName>
</protein>
<organism evidence="1 2">
    <name type="scientific">Portunus trituberculatus</name>
    <name type="common">Swimming crab</name>
    <name type="synonym">Neptunus trituberculatus</name>
    <dbReference type="NCBI Taxonomy" id="210409"/>
    <lineage>
        <taxon>Eukaryota</taxon>
        <taxon>Metazoa</taxon>
        <taxon>Ecdysozoa</taxon>
        <taxon>Arthropoda</taxon>
        <taxon>Crustacea</taxon>
        <taxon>Multicrustacea</taxon>
        <taxon>Malacostraca</taxon>
        <taxon>Eumalacostraca</taxon>
        <taxon>Eucarida</taxon>
        <taxon>Decapoda</taxon>
        <taxon>Pleocyemata</taxon>
        <taxon>Brachyura</taxon>
        <taxon>Eubrachyura</taxon>
        <taxon>Portunoidea</taxon>
        <taxon>Portunidae</taxon>
        <taxon>Portuninae</taxon>
        <taxon>Portunus</taxon>
    </lineage>
</organism>
<dbReference type="EMBL" id="VSRR010001690">
    <property type="protein sequence ID" value="MPC27094.1"/>
    <property type="molecule type" value="Genomic_DNA"/>
</dbReference>
<keyword evidence="2" id="KW-1185">Reference proteome</keyword>
<comment type="caution">
    <text evidence="1">The sequence shown here is derived from an EMBL/GenBank/DDBJ whole genome shotgun (WGS) entry which is preliminary data.</text>
</comment>
<reference evidence="1 2" key="1">
    <citation type="submission" date="2019-05" db="EMBL/GenBank/DDBJ databases">
        <title>Another draft genome of Portunus trituberculatus and its Hox gene families provides insights of decapod evolution.</title>
        <authorList>
            <person name="Jeong J.-H."/>
            <person name="Song I."/>
            <person name="Kim S."/>
            <person name="Choi T."/>
            <person name="Kim D."/>
            <person name="Ryu S."/>
            <person name="Kim W."/>
        </authorList>
    </citation>
    <scope>NUCLEOTIDE SEQUENCE [LARGE SCALE GENOMIC DNA]</scope>
    <source>
        <tissue evidence="1">Muscle</tissue>
    </source>
</reference>
<accession>A0A5B7E2N4</accession>
<dbReference type="AlphaFoldDB" id="A0A5B7E2N4"/>
<evidence type="ECO:0000313" key="2">
    <source>
        <dbReference type="Proteomes" id="UP000324222"/>
    </source>
</evidence>
<gene>
    <name evidence="1" type="ORF">E2C01_020251</name>
</gene>
<evidence type="ECO:0000313" key="1">
    <source>
        <dbReference type="EMBL" id="MPC27094.1"/>
    </source>
</evidence>
<dbReference type="Proteomes" id="UP000324222">
    <property type="component" value="Unassembled WGS sequence"/>
</dbReference>
<sequence length="129" mass="15317">MAIQELPPVSSEAHGTRHHHLVIGSLPHPQRRHERIHHLHHIAECCDGTILKVCRFYRTVVDVEGEGWRRQCRSRVAAGIHPLAFCHVTRRALQQWRGRRRYWNDDKRKHSREGDEDIAVSVWRLRNYN</sequence>
<proteinExistence type="predicted"/>
<name>A0A5B7E2N4_PORTR</name>